<dbReference type="RefSeq" id="WP_195551535.1">
    <property type="nucleotide sequence ID" value="NZ_JADMNX010000005.1"/>
</dbReference>
<name>A0AAW6DZ89_9FIRM</name>
<proteinExistence type="predicted"/>
<dbReference type="Proteomes" id="UP001211421">
    <property type="component" value="Unassembled WGS sequence"/>
</dbReference>
<evidence type="ECO:0000313" key="2">
    <source>
        <dbReference type="Proteomes" id="UP001211421"/>
    </source>
</evidence>
<protein>
    <submittedName>
        <fullName evidence="1">Uncharacterized protein</fullName>
    </submittedName>
</protein>
<organism evidence="1 2">
    <name type="scientific">Ruminococcus bicirculans</name>
    <name type="common">ex Wegman et al. 2014</name>
    <dbReference type="NCBI Taxonomy" id="1160721"/>
    <lineage>
        <taxon>Bacteria</taxon>
        <taxon>Bacillati</taxon>
        <taxon>Bacillota</taxon>
        <taxon>Clostridia</taxon>
        <taxon>Eubacteriales</taxon>
        <taxon>Oscillospiraceae</taxon>
        <taxon>Ruminococcus</taxon>
    </lineage>
</organism>
<dbReference type="AlphaFoldDB" id="A0AAW6DZ89"/>
<accession>A0AAW6DZ89</accession>
<comment type="caution">
    <text evidence="1">The sequence shown here is derived from an EMBL/GenBank/DDBJ whole genome shotgun (WGS) entry which is preliminary data.</text>
</comment>
<gene>
    <name evidence="1" type="ORF">PNV70_07800</name>
</gene>
<dbReference type="EMBL" id="JAQMLS010000005">
    <property type="protein sequence ID" value="MDB8741971.1"/>
    <property type="molecule type" value="Genomic_DNA"/>
</dbReference>
<evidence type="ECO:0000313" key="1">
    <source>
        <dbReference type="EMBL" id="MDB8741971.1"/>
    </source>
</evidence>
<reference evidence="1" key="1">
    <citation type="submission" date="2023-01" db="EMBL/GenBank/DDBJ databases">
        <title>Human gut microbiome strain richness.</title>
        <authorList>
            <person name="Chen-Liaw A."/>
        </authorList>
    </citation>
    <scope>NUCLEOTIDE SEQUENCE</scope>
    <source>
        <strain evidence="1">D59st1_B8_D59t2_181005</strain>
    </source>
</reference>
<sequence length="157" mass="18502">MKEKVYCCRYAHCKFADKKLPANKMILSKGLYYHRECFAERENINKIIKLYVEIIDPSVVVKQLRGAINNIVFDKNVDSGYLLFALQYNLKMRIKNIKSPYGLHYLINDRRFKEAYDRYKDEKNSVSIKLPYDNISTSSTTFKSKPPNKKGFNKILK</sequence>